<accession>A0A0E9U2G7</accession>
<evidence type="ECO:0000313" key="1">
    <source>
        <dbReference type="EMBL" id="JAH59996.1"/>
    </source>
</evidence>
<protein>
    <submittedName>
        <fullName evidence="1">Uncharacterized protein</fullName>
    </submittedName>
</protein>
<name>A0A0E9U2G7_ANGAN</name>
<dbReference type="AlphaFoldDB" id="A0A0E9U2G7"/>
<reference evidence="1" key="1">
    <citation type="submission" date="2014-11" db="EMBL/GenBank/DDBJ databases">
        <authorList>
            <person name="Amaro Gonzalez C."/>
        </authorList>
    </citation>
    <scope>NUCLEOTIDE SEQUENCE</scope>
</reference>
<sequence>MKHSFTEQILEIKSENALQFCTWSVLCKNPLHLLNSRKLHSQNCFYLPFRKHSIMV</sequence>
<reference evidence="1" key="2">
    <citation type="journal article" date="2015" name="Fish Shellfish Immunol.">
        <title>Early steps in the European eel (Anguilla anguilla)-Vibrio vulnificus interaction in the gills: Role of the RtxA13 toxin.</title>
        <authorList>
            <person name="Callol A."/>
            <person name="Pajuelo D."/>
            <person name="Ebbesson L."/>
            <person name="Teles M."/>
            <person name="MacKenzie S."/>
            <person name="Amaro C."/>
        </authorList>
    </citation>
    <scope>NUCLEOTIDE SEQUENCE</scope>
</reference>
<organism evidence="1">
    <name type="scientific">Anguilla anguilla</name>
    <name type="common">European freshwater eel</name>
    <name type="synonym">Muraena anguilla</name>
    <dbReference type="NCBI Taxonomy" id="7936"/>
    <lineage>
        <taxon>Eukaryota</taxon>
        <taxon>Metazoa</taxon>
        <taxon>Chordata</taxon>
        <taxon>Craniata</taxon>
        <taxon>Vertebrata</taxon>
        <taxon>Euteleostomi</taxon>
        <taxon>Actinopterygii</taxon>
        <taxon>Neopterygii</taxon>
        <taxon>Teleostei</taxon>
        <taxon>Anguilliformes</taxon>
        <taxon>Anguillidae</taxon>
        <taxon>Anguilla</taxon>
    </lineage>
</organism>
<dbReference type="EMBL" id="GBXM01048581">
    <property type="protein sequence ID" value="JAH59996.1"/>
    <property type="molecule type" value="Transcribed_RNA"/>
</dbReference>
<proteinExistence type="predicted"/>